<sequence>MPNPNAPSSPIASALHPTDTPTSTTARKITNTIQKIDPTLPPPSTHSPAEETVPERDQGGQESVKRAEEKKQELHDRKDGDGDKVGGIVGMVKKGVREVGEAVRSKL</sequence>
<feature type="compositionally biased region" description="Polar residues" evidence="1">
    <location>
        <begin position="19"/>
        <end position="34"/>
    </location>
</feature>
<organism evidence="2 3">
    <name type="scientific">Choiromyces venosus 120613-1</name>
    <dbReference type="NCBI Taxonomy" id="1336337"/>
    <lineage>
        <taxon>Eukaryota</taxon>
        <taxon>Fungi</taxon>
        <taxon>Dikarya</taxon>
        <taxon>Ascomycota</taxon>
        <taxon>Pezizomycotina</taxon>
        <taxon>Pezizomycetes</taxon>
        <taxon>Pezizales</taxon>
        <taxon>Tuberaceae</taxon>
        <taxon>Choiromyces</taxon>
    </lineage>
</organism>
<dbReference type="Proteomes" id="UP000276215">
    <property type="component" value="Unassembled WGS sequence"/>
</dbReference>
<proteinExistence type="predicted"/>
<gene>
    <name evidence="2" type="ORF">L873DRAFT_1010353</name>
</gene>
<reference evidence="2 3" key="1">
    <citation type="journal article" date="2018" name="Nat. Ecol. Evol.">
        <title>Pezizomycetes genomes reveal the molecular basis of ectomycorrhizal truffle lifestyle.</title>
        <authorList>
            <person name="Murat C."/>
            <person name="Payen T."/>
            <person name="Noel B."/>
            <person name="Kuo A."/>
            <person name="Morin E."/>
            <person name="Chen J."/>
            <person name="Kohler A."/>
            <person name="Krizsan K."/>
            <person name="Balestrini R."/>
            <person name="Da Silva C."/>
            <person name="Montanini B."/>
            <person name="Hainaut M."/>
            <person name="Levati E."/>
            <person name="Barry K.W."/>
            <person name="Belfiori B."/>
            <person name="Cichocki N."/>
            <person name="Clum A."/>
            <person name="Dockter R.B."/>
            <person name="Fauchery L."/>
            <person name="Guy J."/>
            <person name="Iotti M."/>
            <person name="Le Tacon F."/>
            <person name="Lindquist E.A."/>
            <person name="Lipzen A."/>
            <person name="Malagnac F."/>
            <person name="Mello A."/>
            <person name="Molinier V."/>
            <person name="Miyauchi S."/>
            <person name="Poulain J."/>
            <person name="Riccioni C."/>
            <person name="Rubini A."/>
            <person name="Sitrit Y."/>
            <person name="Splivallo R."/>
            <person name="Traeger S."/>
            <person name="Wang M."/>
            <person name="Zifcakova L."/>
            <person name="Wipf D."/>
            <person name="Zambonelli A."/>
            <person name="Paolocci F."/>
            <person name="Nowrousian M."/>
            <person name="Ottonello S."/>
            <person name="Baldrian P."/>
            <person name="Spatafora J.W."/>
            <person name="Henrissat B."/>
            <person name="Nagy L.G."/>
            <person name="Aury J.M."/>
            <person name="Wincker P."/>
            <person name="Grigoriev I.V."/>
            <person name="Bonfante P."/>
            <person name="Martin F.M."/>
        </authorList>
    </citation>
    <scope>NUCLEOTIDE SEQUENCE [LARGE SCALE GENOMIC DNA]</scope>
    <source>
        <strain evidence="2 3">120613-1</strain>
    </source>
</reference>
<feature type="compositionally biased region" description="Basic and acidic residues" evidence="1">
    <location>
        <begin position="53"/>
        <end position="84"/>
    </location>
</feature>
<evidence type="ECO:0000256" key="1">
    <source>
        <dbReference type="SAM" id="MobiDB-lite"/>
    </source>
</evidence>
<evidence type="ECO:0000313" key="2">
    <source>
        <dbReference type="EMBL" id="RPA98753.1"/>
    </source>
</evidence>
<name>A0A3N4JKI1_9PEZI</name>
<dbReference type="EMBL" id="ML120393">
    <property type="protein sequence ID" value="RPA98753.1"/>
    <property type="molecule type" value="Genomic_DNA"/>
</dbReference>
<feature type="region of interest" description="Disordered" evidence="1">
    <location>
        <begin position="1"/>
        <end position="89"/>
    </location>
</feature>
<protein>
    <submittedName>
        <fullName evidence="2">Uncharacterized protein</fullName>
    </submittedName>
</protein>
<evidence type="ECO:0000313" key="3">
    <source>
        <dbReference type="Proteomes" id="UP000276215"/>
    </source>
</evidence>
<dbReference type="AlphaFoldDB" id="A0A3N4JKI1"/>
<accession>A0A3N4JKI1</accession>
<keyword evidence="3" id="KW-1185">Reference proteome</keyword>